<reference evidence="2 3" key="1">
    <citation type="submission" date="2018-06" db="EMBL/GenBank/DDBJ databases">
        <authorList>
            <consortium name="Pathogen Informatics"/>
            <person name="Doyle S."/>
        </authorList>
    </citation>
    <scope>NUCLEOTIDE SEQUENCE [LARGE SCALE GENOMIC DNA]</scope>
    <source>
        <strain evidence="2 3">NCTC10005</strain>
    </source>
</reference>
<evidence type="ECO:0000259" key="1">
    <source>
        <dbReference type="Pfam" id="PF19077"/>
    </source>
</evidence>
<dbReference type="InterPro" id="IPR049826">
    <property type="entry name" value="Ig-like_ice"/>
</dbReference>
<dbReference type="Proteomes" id="UP000255106">
    <property type="component" value="Unassembled WGS sequence"/>
</dbReference>
<sequence>MPASAMETLIDGRAQVSVSVTNVSGNSADASRVVTVDTLPPSITIDNLTDDNIINAAEAQQDLILSGSSNAEAGQTVTVTLNGKHYQTTVQSDGTWTVNVPAVDLGALTDGTVTVTATVSDVAGNSSSADRVGLVDATVPQVTINDFVTDTNTVNQLAHSQAQILSGSVTGAAAGDLVTITLNNVEYTTVVDAAGELEPRPASLRCTGSDRRNLDR</sequence>
<dbReference type="NCBIfam" id="NF033510">
    <property type="entry name" value="Ca_tandemer"/>
    <property type="match status" value="2"/>
</dbReference>
<accession>A0A377M2Q1</accession>
<proteinExistence type="predicted"/>
<protein>
    <submittedName>
        <fullName evidence="2">Type 1 secretion target domain-containng protein</fullName>
    </submittedName>
</protein>
<organism evidence="2 3">
    <name type="scientific">Enterobacter cloacae</name>
    <dbReference type="NCBI Taxonomy" id="550"/>
    <lineage>
        <taxon>Bacteria</taxon>
        <taxon>Pseudomonadati</taxon>
        <taxon>Pseudomonadota</taxon>
        <taxon>Gammaproteobacteria</taxon>
        <taxon>Enterobacterales</taxon>
        <taxon>Enterobacteriaceae</taxon>
        <taxon>Enterobacter</taxon>
        <taxon>Enterobacter cloacae complex</taxon>
    </lineage>
</organism>
<dbReference type="AlphaFoldDB" id="A0A377M2Q1"/>
<dbReference type="EMBL" id="UGJB01000004">
    <property type="protein sequence ID" value="STQ12001.1"/>
    <property type="molecule type" value="Genomic_DNA"/>
</dbReference>
<name>A0A377M2Q1_ENTCL</name>
<evidence type="ECO:0000313" key="2">
    <source>
        <dbReference type="EMBL" id="STQ12001.1"/>
    </source>
</evidence>
<dbReference type="Pfam" id="PF19077">
    <property type="entry name" value="Big_13"/>
    <property type="match status" value="1"/>
</dbReference>
<dbReference type="Gene3D" id="2.60.40.10">
    <property type="entry name" value="Immunoglobulins"/>
    <property type="match status" value="2"/>
</dbReference>
<dbReference type="NCBIfam" id="NF012196">
    <property type="entry name" value="Ig_like_ice"/>
    <property type="match status" value="1"/>
</dbReference>
<feature type="domain" description="Bacterial Ig-like" evidence="1">
    <location>
        <begin position="50"/>
        <end position="131"/>
    </location>
</feature>
<evidence type="ECO:0000313" key="3">
    <source>
        <dbReference type="Proteomes" id="UP000255106"/>
    </source>
</evidence>
<dbReference type="InterPro" id="IPR044016">
    <property type="entry name" value="Big_13"/>
</dbReference>
<dbReference type="InterPro" id="IPR013783">
    <property type="entry name" value="Ig-like_fold"/>
</dbReference>
<gene>
    <name evidence="2" type="ORF">NCTC10005_04783</name>
</gene>